<dbReference type="RefSeq" id="WP_147302583.1">
    <property type="nucleotide sequence ID" value="NZ_QRDL01000005.1"/>
</dbReference>
<dbReference type="SUPFAM" id="SSF47598">
    <property type="entry name" value="Ribbon-helix-helix"/>
    <property type="match status" value="1"/>
</dbReference>
<evidence type="ECO:0000259" key="1">
    <source>
        <dbReference type="Pfam" id="PF22513"/>
    </source>
</evidence>
<dbReference type="Proteomes" id="UP000256988">
    <property type="component" value="Unassembled WGS sequence"/>
</dbReference>
<feature type="domain" description="Antitoxin FitA-like ribbon-helix-helix" evidence="1">
    <location>
        <begin position="11"/>
        <end position="46"/>
    </location>
</feature>
<organism evidence="2 3">
    <name type="scientific">Ectopseudomonas oleovorans</name>
    <name type="common">Pseudomonas oleovorans</name>
    <dbReference type="NCBI Taxonomy" id="301"/>
    <lineage>
        <taxon>Bacteria</taxon>
        <taxon>Pseudomonadati</taxon>
        <taxon>Pseudomonadota</taxon>
        <taxon>Gammaproteobacteria</taxon>
        <taxon>Pseudomonadales</taxon>
        <taxon>Pseudomonadaceae</taxon>
        <taxon>Ectopseudomonas</taxon>
    </lineage>
</organism>
<comment type="caution">
    <text evidence="2">The sequence shown here is derived from an EMBL/GenBank/DDBJ whole genome shotgun (WGS) entry which is preliminary data.</text>
</comment>
<evidence type="ECO:0000313" key="2">
    <source>
        <dbReference type="EMBL" id="RED02022.1"/>
    </source>
</evidence>
<dbReference type="Gene3D" id="1.10.1220.10">
    <property type="entry name" value="Met repressor-like"/>
    <property type="match status" value="1"/>
</dbReference>
<accession>A0A3D9EG75</accession>
<dbReference type="InterPro" id="IPR001387">
    <property type="entry name" value="Cro/C1-type_HTH"/>
</dbReference>
<dbReference type="GO" id="GO:0003677">
    <property type="term" value="F:DNA binding"/>
    <property type="evidence" value="ECO:0007669"/>
    <property type="project" value="InterPro"/>
</dbReference>
<protein>
    <recommendedName>
        <fullName evidence="1">Antitoxin FitA-like ribbon-helix-helix domain-containing protein</fullName>
    </recommendedName>
</protein>
<dbReference type="SUPFAM" id="SSF47413">
    <property type="entry name" value="lambda repressor-like DNA-binding domains"/>
    <property type="match status" value="1"/>
</dbReference>
<dbReference type="EMBL" id="QRDL01000005">
    <property type="protein sequence ID" value="RED02022.1"/>
    <property type="molecule type" value="Genomic_DNA"/>
</dbReference>
<dbReference type="GO" id="GO:0006355">
    <property type="term" value="P:regulation of DNA-templated transcription"/>
    <property type="evidence" value="ECO:0007669"/>
    <property type="project" value="InterPro"/>
</dbReference>
<proteinExistence type="predicted"/>
<dbReference type="AlphaFoldDB" id="A0A3D9EG75"/>
<sequence>MFNNDTATGKLNIRSLPIDVLSALTNLAAQNDRSLEAEARHALKAWVKPPMAKQNDVTRLHQIANRLQFLAGELEKACPSRRASFSRIAEALGLTHAVSVEQWFLGQAEPSFDELLSIAKLAGCRAEWLVHGEGTPFRSKQERIPEHAILGTEFLFSANSSGLRPKLHLVRSKNDEGSFLFVRQYSDWDYQVFETPYHVSEVIGAGGEASLASLSLVLNGVYNALIQRAGTSVTGYLARKEVFSALLEGERHPAYLLKSAEKSCWWEDFWDAGVFGQHNYWDGWRSITARINGVVESSSALKEQRAELRSHAFF</sequence>
<dbReference type="InterPro" id="IPR053853">
    <property type="entry name" value="FitA-like_RHH"/>
</dbReference>
<dbReference type="InterPro" id="IPR010985">
    <property type="entry name" value="Ribbon_hlx_hlx"/>
</dbReference>
<dbReference type="InterPro" id="IPR010982">
    <property type="entry name" value="Lambda_DNA-bd_dom_sf"/>
</dbReference>
<gene>
    <name evidence="2" type="ORF">DFO60_3647</name>
</gene>
<reference evidence="2 3" key="1">
    <citation type="submission" date="2018-07" db="EMBL/GenBank/DDBJ databases">
        <title>Genome sequencing of rice bacterial endophytes.</title>
        <authorList>
            <person name="Venturi V."/>
        </authorList>
    </citation>
    <scope>NUCLEOTIDE SEQUENCE [LARGE SCALE GENOMIC DNA]</scope>
    <source>
        <strain evidence="2 3">AG1002</strain>
    </source>
</reference>
<dbReference type="CDD" id="cd00093">
    <property type="entry name" value="HTH_XRE"/>
    <property type="match status" value="1"/>
</dbReference>
<name>A0A3D9EG75_ECTOL</name>
<dbReference type="Gene3D" id="1.10.260.40">
    <property type="entry name" value="lambda repressor-like DNA-binding domains"/>
    <property type="match status" value="1"/>
</dbReference>
<dbReference type="Pfam" id="PF22513">
    <property type="entry name" value="FitA-like_RHH"/>
    <property type="match status" value="1"/>
</dbReference>
<evidence type="ECO:0000313" key="3">
    <source>
        <dbReference type="Proteomes" id="UP000256988"/>
    </source>
</evidence>
<dbReference type="InterPro" id="IPR013321">
    <property type="entry name" value="Arc_rbn_hlx_hlx"/>
</dbReference>